<protein>
    <recommendedName>
        <fullName evidence="4">RRM domain-containing protein</fullName>
    </recommendedName>
</protein>
<gene>
    <name evidence="2" type="ORF">PCOR1329_LOCUS64325</name>
</gene>
<organism evidence="2 3">
    <name type="scientific">Prorocentrum cordatum</name>
    <dbReference type="NCBI Taxonomy" id="2364126"/>
    <lineage>
        <taxon>Eukaryota</taxon>
        <taxon>Sar</taxon>
        <taxon>Alveolata</taxon>
        <taxon>Dinophyceae</taxon>
        <taxon>Prorocentrales</taxon>
        <taxon>Prorocentraceae</taxon>
        <taxon>Prorocentrum</taxon>
    </lineage>
</organism>
<keyword evidence="3" id="KW-1185">Reference proteome</keyword>
<feature type="compositionally biased region" description="Polar residues" evidence="1">
    <location>
        <begin position="334"/>
        <end position="359"/>
    </location>
</feature>
<evidence type="ECO:0008006" key="4">
    <source>
        <dbReference type="Google" id="ProtNLM"/>
    </source>
</evidence>
<evidence type="ECO:0000313" key="3">
    <source>
        <dbReference type="Proteomes" id="UP001189429"/>
    </source>
</evidence>
<feature type="region of interest" description="Disordered" evidence="1">
    <location>
        <begin position="313"/>
        <end position="388"/>
    </location>
</feature>
<comment type="caution">
    <text evidence="2">The sequence shown here is derived from an EMBL/GenBank/DDBJ whole genome shotgun (WGS) entry which is preliminary data.</text>
</comment>
<reference evidence="2" key="1">
    <citation type="submission" date="2023-10" db="EMBL/GenBank/DDBJ databases">
        <authorList>
            <person name="Chen Y."/>
            <person name="Shah S."/>
            <person name="Dougan E. K."/>
            <person name="Thang M."/>
            <person name="Chan C."/>
        </authorList>
    </citation>
    <scope>NUCLEOTIDE SEQUENCE [LARGE SCALE GENOMIC DNA]</scope>
</reference>
<feature type="compositionally biased region" description="Low complexity" evidence="1">
    <location>
        <begin position="129"/>
        <end position="154"/>
    </location>
</feature>
<evidence type="ECO:0000313" key="2">
    <source>
        <dbReference type="EMBL" id="CAK0881505.1"/>
    </source>
</evidence>
<dbReference type="EMBL" id="CAUYUJ010018193">
    <property type="protein sequence ID" value="CAK0881505.1"/>
    <property type="molecule type" value="Genomic_DNA"/>
</dbReference>
<dbReference type="CDD" id="cd00590">
    <property type="entry name" value="RRM_SF"/>
    <property type="match status" value="1"/>
</dbReference>
<sequence>MQDTPQAHQAWDQASNTDPSEWTQVVLEAKTTKPAGLSAHLMKALLVLAHLEEDLDALPEERVVQTAALTQWALQRLHSLEDSDECQQKLLHLVKTCPAEVASAPGLDVSTRPAPKDAHAPRDAPQQLPQARSTASSAAPAAASTDAPKVAAAPDWPVFRGSSDEPTSVTDFCGFGDAAAPAGAPSEVLQPLRDLVDQCQKVLMHEASDCIMVVQQINRLGRHSREVLRRHFSLYGEVSRVLIQQTMVKPSRNSSGQQRPRPGGLGLVVMRERDSLERILEAGQCHTVDGQVILVERLPAKFFVDSLEAPAAEAKDEPGIAAGDPAEAKEDSSEQYYNGQGSNEDAASGSSDSWNNNHAGQDRGPASPVEQGAPQRVGVAAAAAAAER</sequence>
<dbReference type="SUPFAM" id="SSF54928">
    <property type="entry name" value="RNA-binding domain, RBD"/>
    <property type="match status" value="1"/>
</dbReference>
<dbReference type="Proteomes" id="UP001189429">
    <property type="component" value="Unassembled WGS sequence"/>
</dbReference>
<accession>A0ABN9W5V5</accession>
<feature type="region of interest" description="Disordered" evidence="1">
    <location>
        <begin position="105"/>
        <end position="164"/>
    </location>
</feature>
<proteinExistence type="predicted"/>
<dbReference type="InterPro" id="IPR035979">
    <property type="entry name" value="RBD_domain_sf"/>
</dbReference>
<name>A0ABN9W5V5_9DINO</name>
<evidence type="ECO:0000256" key="1">
    <source>
        <dbReference type="SAM" id="MobiDB-lite"/>
    </source>
</evidence>